<evidence type="ECO:0000313" key="3">
    <source>
        <dbReference type="Proteomes" id="UP001470230"/>
    </source>
</evidence>
<evidence type="ECO:0000256" key="1">
    <source>
        <dbReference type="SAM" id="MobiDB-lite"/>
    </source>
</evidence>
<feature type="region of interest" description="Disordered" evidence="1">
    <location>
        <begin position="119"/>
        <end position="169"/>
    </location>
</feature>
<dbReference type="PANTHER" id="PTHR47026:SF2">
    <property type="entry name" value="FLAGELLAR ASSOCIATED PROTEIN"/>
    <property type="match status" value="1"/>
</dbReference>
<evidence type="ECO:0000313" key="2">
    <source>
        <dbReference type="EMBL" id="KAK8890578.1"/>
    </source>
</evidence>
<name>A0ABR2KI07_9EUKA</name>
<sequence>MQSKYNKPSQKLIELRQRARALIAVHKFEEAQILAIQIEKQEAYETKEAASKMQREYKKAQDHLLNKYESDRKATYDSFDSKFNALTASETSDLHPFEQRIDNLTKIKKNMEIAKKINAKNCSNDSNQPKKTPIATKTPPISMSGKLKLPPLKAPQTKTSGSKASTSFK</sequence>
<proteinExistence type="predicted"/>
<feature type="compositionally biased region" description="Polar residues" evidence="1">
    <location>
        <begin position="156"/>
        <end position="169"/>
    </location>
</feature>
<dbReference type="Proteomes" id="UP001470230">
    <property type="component" value="Unassembled WGS sequence"/>
</dbReference>
<dbReference type="EMBL" id="JAPFFF010000005">
    <property type="protein sequence ID" value="KAK8890578.1"/>
    <property type="molecule type" value="Genomic_DNA"/>
</dbReference>
<dbReference type="PANTHER" id="PTHR47026">
    <property type="entry name" value="PIGMENTOSA GTPASE REGULATOR-LIKE PROTEIN, PUTATIVE-RELATED"/>
    <property type="match status" value="1"/>
</dbReference>
<keyword evidence="3" id="KW-1185">Reference proteome</keyword>
<accession>A0ABR2KI07</accession>
<feature type="compositionally biased region" description="Low complexity" evidence="1">
    <location>
        <begin position="129"/>
        <end position="141"/>
    </location>
</feature>
<organism evidence="2 3">
    <name type="scientific">Tritrichomonas musculus</name>
    <dbReference type="NCBI Taxonomy" id="1915356"/>
    <lineage>
        <taxon>Eukaryota</taxon>
        <taxon>Metamonada</taxon>
        <taxon>Parabasalia</taxon>
        <taxon>Tritrichomonadida</taxon>
        <taxon>Tritrichomonadidae</taxon>
        <taxon>Tritrichomonas</taxon>
    </lineage>
</organism>
<protein>
    <submittedName>
        <fullName evidence="2">Uncharacterized protein</fullName>
    </submittedName>
</protein>
<comment type="caution">
    <text evidence="2">The sequence shown here is derived from an EMBL/GenBank/DDBJ whole genome shotgun (WGS) entry which is preliminary data.</text>
</comment>
<gene>
    <name evidence="2" type="ORF">M9Y10_035355</name>
</gene>
<reference evidence="2 3" key="1">
    <citation type="submission" date="2024-04" db="EMBL/GenBank/DDBJ databases">
        <title>Tritrichomonas musculus Genome.</title>
        <authorList>
            <person name="Alves-Ferreira E."/>
            <person name="Grigg M."/>
            <person name="Lorenzi H."/>
            <person name="Galac M."/>
        </authorList>
    </citation>
    <scope>NUCLEOTIDE SEQUENCE [LARGE SCALE GENOMIC DNA]</scope>
    <source>
        <strain evidence="2 3">EAF2021</strain>
    </source>
</reference>